<sequence length="168" mass="19277">MNITSTVRKKAMLLHYIGEEVNDIFKTLEVQAADENEDVFTKAEKALKNYFTPQKNLEFEVYKFRHAKQLPGENISAYFTRLKQLAKYCEFHDEKREIKTQIDQNGISSKLRRKALPDPEITLEKLIQIVKSMELSEVQADGIESANQLTKKLAAVKLINSGTKANRS</sequence>
<keyword evidence="2" id="KW-1185">Reference proteome</keyword>
<dbReference type="PANTHER" id="PTHR33198:SF20">
    <property type="entry name" value="RETROTRANSPOSON GAG DOMAIN-CONTAINING PROTEIN"/>
    <property type="match status" value="1"/>
</dbReference>
<gene>
    <name evidence="1" type="ORF">PACLA_8A085804</name>
</gene>
<accession>A0A7D9HY47</accession>
<dbReference type="AlphaFoldDB" id="A0A7D9HY47"/>
<reference evidence="1" key="1">
    <citation type="submission" date="2020-04" db="EMBL/GenBank/DDBJ databases">
        <authorList>
            <person name="Alioto T."/>
            <person name="Alioto T."/>
            <person name="Gomez Garrido J."/>
        </authorList>
    </citation>
    <scope>NUCLEOTIDE SEQUENCE</scope>
    <source>
        <strain evidence="1">A484AB</strain>
    </source>
</reference>
<evidence type="ECO:0000313" key="2">
    <source>
        <dbReference type="Proteomes" id="UP001152795"/>
    </source>
</evidence>
<evidence type="ECO:0000313" key="1">
    <source>
        <dbReference type="EMBL" id="CAB3996619.1"/>
    </source>
</evidence>
<name>A0A7D9HY47_PARCT</name>
<dbReference type="PANTHER" id="PTHR33198">
    <property type="entry name" value="ANK_REP_REGION DOMAIN-CONTAINING PROTEIN-RELATED"/>
    <property type="match status" value="1"/>
</dbReference>
<protein>
    <submittedName>
        <fullName evidence="1">Uncharacterized protein</fullName>
    </submittedName>
</protein>
<dbReference type="EMBL" id="CACRXK020002909">
    <property type="protein sequence ID" value="CAB3996619.1"/>
    <property type="molecule type" value="Genomic_DNA"/>
</dbReference>
<organism evidence="1 2">
    <name type="scientific">Paramuricea clavata</name>
    <name type="common">Red gorgonian</name>
    <name type="synonym">Violescent sea-whip</name>
    <dbReference type="NCBI Taxonomy" id="317549"/>
    <lineage>
        <taxon>Eukaryota</taxon>
        <taxon>Metazoa</taxon>
        <taxon>Cnidaria</taxon>
        <taxon>Anthozoa</taxon>
        <taxon>Octocorallia</taxon>
        <taxon>Malacalcyonacea</taxon>
        <taxon>Plexauridae</taxon>
        <taxon>Paramuricea</taxon>
    </lineage>
</organism>
<dbReference type="Proteomes" id="UP001152795">
    <property type="component" value="Unassembled WGS sequence"/>
</dbReference>
<proteinExistence type="predicted"/>
<dbReference type="OrthoDB" id="5988102at2759"/>
<comment type="caution">
    <text evidence="1">The sequence shown here is derived from an EMBL/GenBank/DDBJ whole genome shotgun (WGS) entry which is preliminary data.</text>
</comment>